<evidence type="ECO:0000256" key="5">
    <source>
        <dbReference type="ARBA" id="ARBA00022989"/>
    </source>
</evidence>
<keyword evidence="5 10" id="KW-1133">Transmembrane helix</keyword>
<dbReference type="GO" id="GO:0005768">
    <property type="term" value="C:endosome"/>
    <property type="evidence" value="ECO:0007669"/>
    <property type="project" value="UniProtKB-ARBA"/>
</dbReference>
<dbReference type="Pfam" id="PF12352">
    <property type="entry name" value="V-SNARE_C"/>
    <property type="match status" value="1"/>
</dbReference>
<evidence type="ECO:0000256" key="10">
    <source>
        <dbReference type="SAM" id="Phobius"/>
    </source>
</evidence>
<dbReference type="SUPFAM" id="SSF52425">
    <property type="entry name" value="Cryptochrome/photolyase, N-terminal domain"/>
    <property type="match status" value="1"/>
</dbReference>
<comment type="similarity">
    <text evidence="1">Belongs to the VTI1 family.</text>
</comment>
<feature type="domain" description="Photolyase/cryptochrome alpha/beta" evidence="11">
    <location>
        <begin position="134"/>
        <end position="268"/>
    </location>
</feature>
<dbReference type="PROSITE" id="PS51645">
    <property type="entry name" value="PHR_CRY_ALPHA_BETA"/>
    <property type="match status" value="1"/>
</dbReference>
<feature type="coiled-coil region" evidence="9">
    <location>
        <begin position="446"/>
        <end position="495"/>
    </location>
</feature>
<accession>A0AAW1QPK5</accession>
<dbReference type="Gene3D" id="1.25.40.80">
    <property type="match status" value="1"/>
</dbReference>
<evidence type="ECO:0000256" key="1">
    <source>
        <dbReference type="ARBA" id="ARBA00006108"/>
    </source>
</evidence>
<dbReference type="InterPro" id="IPR007705">
    <property type="entry name" value="Vesicle_trsprt_v-SNARE_N"/>
</dbReference>
<dbReference type="AlphaFoldDB" id="A0AAW1QPK5"/>
<dbReference type="SUPFAM" id="SSF47661">
    <property type="entry name" value="t-snare proteins"/>
    <property type="match status" value="1"/>
</dbReference>
<dbReference type="Gene3D" id="1.20.58.400">
    <property type="entry name" value="t-snare proteins"/>
    <property type="match status" value="1"/>
</dbReference>
<dbReference type="GO" id="GO:0003677">
    <property type="term" value="F:DNA binding"/>
    <property type="evidence" value="ECO:0007669"/>
    <property type="project" value="TreeGrafter"/>
</dbReference>
<dbReference type="InterPro" id="IPR014729">
    <property type="entry name" value="Rossmann-like_a/b/a_fold"/>
</dbReference>
<dbReference type="InterPro" id="IPR038407">
    <property type="entry name" value="v-SNARE_N_sf"/>
</dbReference>
<dbReference type="GO" id="GO:0006886">
    <property type="term" value="P:intracellular protein transport"/>
    <property type="evidence" value="ECO:0007669"/>
    <property type="project" value="InterPro"/>
</dbReference>
<dbReference type="GO" id="GO:0000719">
    <property type="term" value="P:photoreactive repair"/>
    <property type="evidence" value="ECO:0007669"/>
    <property type="project" value="TreeGrafter"/>
</dbReference>
<evidence type="ECO:0000256" key="9">
    <source>
        <dbReference type="SAM" id="Coils"/>
    </source>
</evidence>
<dbReference type="EMBL" id="JALJOR010000002">
    <property type="protein sequence ID" value="KAK9823168.1"/>
    <property type="molecule type" value="Genomic_DNA"/>
</dbReference>
<keyword evidence="3 10" id="KW-0812">Transmembrane</keyword>
<evidence type="ECO:0000256" key="3">
    <source>
        <dbReference type="ARBA" id="ARBA00022692"/>
    </source>
</evidence>
<proteinExistence type="inferred from homology"/>
<dbReference type="InterPro" id="IPR002081">
    <property type="entry name" value="Cryptochrome/DNA_photolyase_1"/>
</dbReference>
<evidence type="ECO:0000256" key="4">
    <source>
        <dbReference type="ARBA" id="ARBA00022927"/>
    </source>
</evidence>
<dbReference type="InterPro" id="IPR006050">
    <property type="entry name" value="DNA_photolyase_N"/>
</dbReference>
<dbReference type="SUPFAM" id="SSF58038">
    <property type="entry name" value="SNARE fusion complex"/>
    <property type="match status" value="1"/>
</dbReference>
<organism evidence="12 13">
    <name type="scientific">[Myrmecia] bisecta</name>
    <dbReference type="NCBI Taxonomy" id="41462"/>
    <lineage>
        <taxon>Eukaryota</taxon>
        <taxon>Viridiplantae</taxon>
        <taxon>Chlorophyta</taxon>
        <taxon>core chlorophytes</taxon>
        <taxon>Trebouxiophyceae</taxon>
        <taxon>Trebouxiales</taxon>
        <taxon>Trebouxiaceae</taxon>
        <taxon>Myrmecia</taxon>
    </lineage>
</organism>
<evidence type="ECO:0000256" key="2">
    <source>
        <dbReference type="ARBA" id="ARBA00022448"/>
    </source>
</evidence>
<keyword evidence="2" id="KW-0813">Transport</keyword>
<keyword evidence="4" id="KW-0653">Protein transport</keyword>
<dbReference type="Gene3D" id="3.40.50.620">
    <property type="entry name" value="HUPs"/>
    <property type="match status" value="1"/>
</dbReference>
<dbReference type="GO" id="GO:0071949">
    <property type="term" value="F:FAD binding"/>
    <property type="evidence" value="ECO:0007669"/>
    <property type="project" value="TreeGrafter"/>
</dbReference>
<dbReference type="InterPro" id="IPR036155">
    <property type="entry name" value="Crypto/Photolyase_N_sf"/>
</dbReference>
<dbReference type="GO" id="GO:0016020">
    <property type="term" value="C:membrane"/>
    <property type="evidence" value="ECO:0007669"/>
    <property type="project" value="InterPro"/>
</dbReference>
<protein>
    <recommendedName>
        <fullName evidence="11">Photolyase/cryptochrome alpha/beta domain-containing protein</fullName>
    </recommendedName>
</protein>
<evidence type="ECO:0000256" key="6">
    <source>
        <dbReference type="ARBA" id="ARBA00023054"/>
    </source>
</evidence>
<dbReference type="Pfam" id="PF00875">
    <property type="entry name" value="DNA_photolyase"/>
    <property type="match status" value="1"/>
</dbReference>
<dbReference type="FunFam" id="1.20.5.110:FF:000002">
    <property type="entry name" value="Vesicle transport through interaction with t-SNAREsB"/>
    <property type="match status" value="1"/>
</dbReference>
<evidence type="ECO:0000256" key="7">
    <source>
        <dbReference type="ARBA" id="ARBA00023136"/>
    </source>
</evidence>
<dbReference type="CDD" id="cd15862">
    <property type="entry name" value="SNARE_Vti1"/>
    <property type="match status" value="1"/>
</dbReference>
<dbReference type="Pfam" id="PF05008">
    <property type="entry name" value="V-SNARE"/>
    <property type="match status" value="1"/>
</dbReference>
<keyword evidence="7 10" id="KW-0472">Membrane</keyword>
<dbReference type="Proteomes" id="UP001489004">
    <property type="component" value="Unassembled WGS sequence"/>
</dbReference>
<feature type="transmembrane region" description="Helical" evidence="10">
    <location>
        <begin position="619"/>
        <end position="638"/>
    </location>
</feature>
<evidence type="ECO:0000256" key="8">
    <source>
        <dbReference type="ARBA" id="ARBA00060376"/>
    </source>
</evidence>
<reference evidence="12 13" key="1">
    <citation type="journal article" date="2024" name="Nat. Commun.">
        <title>Phylogenomics reveals the evolutionary origins of lichenization in chlorophyte algae.</title>
        <authorList>
            <person name="Puginier C."/>
            <person name="Libourel C."/>
            <person name="Otte J."/>
            <person name="Skaloud P."/>
            <person name="Haon M."/>
            <person name="Grisel S."/>
            <person name="Petersen M."/>
            <person name="Berrin J.G."/>
            <person name="Delaux P.M."/>
            <person name="Dal Grande F."/>
            <person name="Keller J."/>
        </authorList>
    </citation>
    <scope>NUCLEOTIDE SEQUENCE [LARGE SCALE GENOMIC DNA]</scope>
    <source>
        <strain evidence="12 13">SAG 2043</strain>
    </source>
</reference>
<comment type="subcellular location">
    <subcellularLocation>
        <location evidence="8">Prevacuolar compartment membrane</location>
        <topology evidence="8">Single-pass type IV membrane protein</topology>
    </subcellularLocation>
</comment>
<dbReference type="FunFam" id="1.20.58.400:FF:000001">
    <property type="entry name" value="Vesicle transport through interaction with t-SNAREs homolog 1A"/>
    <property type="match status" value="1"/>
</dbReference>
<dbReference type="PANTHER" id="PTHR11455">
    <property type="entry name" value="CRYPTOCHROME"/>
    <property type="match status" value="1"/>
</dbReference>
<evidence type="ECO:0000259" key="11">
    <source>
        <dbReference type="PROSITE" id="PS51645"/>
    </source>
</evidence>
<dbReference type="PANTHER" id="PTHR11455:SF2">
    <property type="entry name" value="BLUE-LIGHT PHOTORECEPTOR PHR2"/>
    <property type="match status" value="1"/>
</dbReference>
<dbReference type="GO" id="GO:0016192">
    <property type="term" value="P:vesicle-mediated transport"/>
    <property type="evidence" value="ECO:0007669"/>
    <property type="project" value="InterPro"/>
</dbReference>
<sequence length="642" mass="69475">MIGLKSWVTGQLQPLTAVHNHGLLYSGCLGPHVDGSVCQGSFASRSALQTSSLKPLAGASSTLATKGLAPLPRKSRAGDVEVYSGLAGFQVLQGVGTAPGTASLGLAARALPDLLRRRLFGGSSDRPGAGGARKPAIVWFRSDLRLHDNEALATANREASSILPVYIFDPRDYAKTSRGCDKTGPYRAKFLLQCVADLRQRLQDLGSDLIIRIGRPEEVLADLVRKVAAAVVYCHSEVTQEECQVEEQVKAAVSAEGAKLQSFWGNTLFHIDDLPFQLKDLPSSYGAFRSKLAALQVRAAVDAPSKLRAKPAGAQDLENGPVPTLEHLGLSSAAVSDPHAPGAFMTGGESEALRKLQTLMSELLGSQPPSATAEGQPHGGVSWLVFELLWRDFFRFITKKQPTAGMGDENALFVQYENEYCNKSTDVARKVQAIASLSGEMRRAKSREVEGDLREAEQIIKRMEMEARSFSPDRTRTLMAKVKEYKADLLRLKEEAKTSAASASGGAAARAELGLSDDYYSTSAGQRERMLQTTQKLGKTSERIQQGRQQLAETEAMGAGILEALQGDAELGVGILQDLHRQRQTIVHARDTLHGADDNIGKARRVLATMSRRITTNKIIMYGIVLLLLGAIALVLYYKIIK</sequence>
<evidence type="ECO:0000313" key="12">
    <source>
        <dbReference type="EMBL" id="KAK9823168.1"/>
    </source>
</evidence>
<keyword evidence="6 9" id="KW-0175">Coiled coil</keyword>
<dbReference type="InterPro" id="IPR010989">
    <property type="entry name" value="SNARE"/>
</dbReference>
<keyword evidence="13" id="KW-1185">Reference proteome</keyword>
<evidence type="ECO:0000313" key="13">
    <source>
        <dbReference type="Proteomes" id="UP001489004"/>
    </source>
</evidence>
<dbReference type="GO" id="GO:0003904">
    <property type="term" value="F:deoxyribodipyrimidine photo-lyase activity"/>
    <property type="evidence" value="ECO:0007669"/>
    <property type="project" value="TreeGrafter"/>
</dbReference>
<gene>
    <name evidence="12" type="ORF">WJX72_000784</name>
</gene>
<name>A0AAW1QPK5_9CHLO</name>
<dbReference type="Gene3D" id="1.20.5.110">
    <property type="match status" value="2"/>
</dbReference>
<comment type="caution">
    <text evidence="12">The sequence shown here is derived from an EMBL/GenBank/DDBJ whole genome shotgun (WGS) entry which is preliminary data.</text>
</comment>